<evidence type="ECO:0000256" key="1">
    <source>
        <dbReference type="SAM" id="MobiDB-lite"/>
    </source>
</evidence>
<evidence type="ECO:0000313" key="4">
    <source>
        <dbReference type="EMBL" id="KAG0672373.1"/>
    </source>
</evidence>
<dbReference type="InterPro" id="IPR053274">
    <property type="entry name" value="Fluconazole_resistance"/>
</dbReference>
<dbReference type="PANTHER" id="PTHR28065">
    <property type="entry name" value="FREQUENIN"/>
    <property type="match status" value="1"/>
</dbReference>
<dbReference type="Proteomes" id="UP000750334">
    <property type="component" value="Unassembled WGS sequence"/>
</dbReference>
<feature type="domain" description="Gag1-like lock" evidence="3">
    <location>
        <begin position="24"/>
        <end position="66"/>
    </location>
</feature>
<name>A0A9P6WFP3_MAUEX</name>
<dbReference type="PANTHER" id="PTHR28065:SF1">
    <property type="entry name" value="DUF4050 DOMAIN-CONTAINING PROTEIN"/>
    <property type="match status" value="1"/>
</dbReference>
<dbReference type="AlphaFoldDB" id="A0A9P6WFP3"/>
<dbReference type="Pfam" id="PF13259">
    <property type="entry name" value="clamp_Gag1-like"/>
    <property type="match status" value="1"/>
</dbReference>
<feature type="domain" description="Gag1-like clamp" evidence="2">
    <location>
        <begin position="171"/>
        <end position="248"/>
    </location>
</feature>
<proteinExistence type="predicted"/>
<dbReference type="EMBL" id="PUHR01000003">
    <property type="protein sequence ID" value="KAG0672373.1"/>
    <property type="molecule type" value="Genomic_DNA"/>
</dbReference>
<dbReference type="InterPro" id="IPR025124">
    <property type="entry name" value="Gag1-like_clamp"/>
</dbReference>
<feature type="compositionally biased region" description="Basic residues" evidence="1">
    <location>
        <begin position="1"/>
        <end position="18"/>
    </location>
</feature>
<evidence type="ECO:0000259" key="2">
    <source>
        <dbReference type="Pfam" id="PF13259"/>
    </source>
</evidence>
<protein>
    <recommendedName>
        <fullName evidence="6">DUF4050 domain-containing protein</fullName>
    </recommendedName>
</protein>
<comment type="caution">
    <text evidence="4">The sequence shown here is derived from an EMBL/GenBank/DDBJ whole genome shotgun (WGS) entry which is preliminary data.</text>
</comment>
<gene>
    <name evidence="4" type="ORF">C6P45_003057</name>
</gene>
<accession>A0A9P6WFP3</accession>
<evidence type="ECO:0000259" key="3">
    <source>
        <dbReference type="Pfam" id="PF22991"/>
    </source>
</evidence>
<keyword evidence="5" id="KW-1185">Reference proteome</keyword>
<feature type="region of interest" description="Disordered" evidence="1">
    <location>
        <begin position="1"/>
        <end position="23"/>
    </location>
</feature>
<reference evidence="4 5" key="1">
    <citation type="submission" date="2020-11" db="EMBL/GenBank/DDBJ databases">
        <title>Kefir isolates.</title>
        <authorList>
            <person name="Marcisauskas S."/>
            <person name="Kim Y."/>
            <person name="Blasche S."/>
        </authorList>
    </citation>
    <scope>NUCLEOTIDE SEQUENCE [LARGE SCALE GENOMIC DNA]</scope>
    <source>
        <strain evidence="4 5">OG2</strain>
    </source>
</reference>
<evidence type="ECO:0000313" key="5">
    <source>
        <dbReference type="Proteomes" id="UP000750334"/>
    </source>
</evidence>
<evidence type="ECO:0008006" key="6">
    <source>
        <dbReference type="Google" id="ProtNLM"/>
    </source>
</evidence>
<sequence length="255" mass="30115">MSTTLNKKKSLKNLHFKQKKDSDKNNFKQSISTLMNKWKEIFKSITHNTLDELENYSSDEQIDAMFQKHKKDRNIIKFNKILQQKEINSSNDASLSNHNASTSNLEMKLTDTNTSLSNNESSKLQQDIVDLYKDNTHLTDPQQQIEETFDNYDDVFACHQLRLKRGEPFIDAVEIWEHRRELWQQVTNDTTKEQIDESREEFQRIPSEYYDRIYKKLVIEDKPLREPLNLQDALKVINAGWTETKKWERAANGVA</sequence>
<dbReference type="InterPro" id="IPR053969">
    <property type="entry name" value="Lock_Gag1-like"/>
</dbReference>
<dbReference type="OrthoDB" id="5576875at2759"/>
<organism evidence="4 5">
    <name type="scientific">Maudiozyma exigua</name>
    <name type="common">Yeast</name>
    <name type="synonym">Kazachstania exigua</name>
    <dbReference type="NCBI Taxonomy" id="34358"/>
    <lineage>
        <taxon>Eukaryota</taxon>
        <taxon>Fungi</taxon>
        <taxon>Dikarya</taxon>
        <taxon>Ascomycota</taxon>
        <taxon>Saccharomycotina</taxon>
        <taxon>Saccharomycetes</taxon>
        <taxon>Saccharomycetales</taxon>
        <taxon>Saccharomycetaceae</taxon>
        <taxon>Maudiozyma</taxon>
    </lineage>
</organism>
<dbReference type="Pfam" id="PF22991">
    <property type="entry name" value="Lock_Gag1-like"/>
    <property type="match status" value="1"/>
</dbReference>